<feature type="compositionally biased region" description="Basic residues" evidence="1">
    <location>
        <begin position="97"/>
        <end position="106"/>
    </location>
</feature>
<evidence type="ECO:0000313" key="3">
    <source>
        <dbReference type="EMBL" id="PQO34094.1"/>
    </source>
</evidence>
<accession>A0A2S8FQH6</accession>
<evidence type="ECO:0000313" key="4">
    <source>
        <dbReference type="Proteomes" id="UP000238322"/>
    </source>
</evidence>
<keyword evidence="2" id="KW-1133">Transmembrane helix</keyword>
<dbReference type="AlphaFoldDB" id="A0A2S8FQH6"/>
<feature type="transmembrane region" description="Helical" evidence="2">
    <location>
        <begin position="38"/>
        <end position="55"/>
    </location>
</feature>
<name>A0A2S8FQH6_9BACT</name>
<comment type="caution">
    <text evidence="3">The sequence shown here is derived from an EMBL/GenBank/DDBJ whole genome shotgun (WGS) entry which is preliminary data.</text>
</comment>
<sequence length="120" mass="13149">MLSFRNKIGIVSLITLVTSAAMWVFGGTDSSFITVQGSLLKVGLVMGAVWLAYPQLAMLPIWLATIGVGSVLAVLLFKKAAIFVIPLLIVIWLLRPRPPKPKKKPKEKPWFSRGSSTSDR</sequence>
<dbReference type="Proteomes" id="UP000238322">
    <property type="component" value="Unassembled WGS sequence"/>
</dbReference>
<gene>
    <name evidence="3" type="ORF">C5Y83_11145</name>
</gene>
<protein>
    <submittedName>
        <fullName evidence="3">Uncharacterized protein</fullName>
    </submittedName>
</protein>
<feature type="transmembrane region" description="Helical" evidence="2">
    <location>
        <begin position="61"/>
        <end position="94"/>
    </location>
</feature>
<proteinExistence type="predicted"/>
<organism evidence="3 4">
    <name type="scientific">Blastopirellula marina</name>
    <dbReference type="NCBI Taxonomy" id="124"/>
    <lineage>
        <taxon>Bacteria</taxon>
        <taxon>Pseudomonadati</taxon>
        <taxon>Planctomycetota</taxon>
        <taxon>Planctomycetia</taxon>
        <taxon>Pirellulales</taxon>
        <taxon>Pirellulaceae</taxon>
        <taxon>Blastopirellula</taxon>
    </lineage>
</organism>
<evidence type="ECO:0000256" key="2">
    <source>
        <dbReference type="SAM" id="Phobius"/>
    </source>
</evidence>
<keyword evidence="2" id="KW-0812">Transmembrane</keyword>
<feature type="region of interest" description="Disordered" evidence="1">
    <location>
        <begin position="97"/>
        <end position="120"/>
    </location>
</feature>
<feature type="transmembrane region" description="Helical" evidence="2">
    <location>
        <begin position="6"/>
        <end position="26"/>
    </location>
</feature>
<reference evidence="3 4" key="1">
    <citation type="submission" date="2018-02" db="EMBL/GenBank/DDBJ databases">
        <title>Comparative genomes isolates from brazilian mangrove.</title>
        <authorList>
            <person name="Araujo J.E."/>
            <person name="Taketani R.G."/>
            <person name="Silva M.C.P."/>
            <person name="Loureco M.V."/>
            <person name="Andreote F.D."/>
        </authorList>
    </citation>
    <scope>NUCLEOTIDE SEQUENCE [LARGE SCALE GENOMIC DNA]</scope>
    <source>
        <strain evidence="3 4">Hex-1 MGV</strain>
    </source>
</reference>
<keyword evidence="2" id="KW-0472">Membrane</keyword>
<dbReference type="EMBL" id="PUHY01000010">
    <property type="protein sequence ID" value="PQO34094.1"/>
    <property type="molecule type" value="Genomic_DNA"/>
</dbReference>
<evidence type="ECO:0000256" key="1">
    <source>
        <dbReference type="SAM" id="MobiDB-lite"/>
    </source>
</evidence>